<dbReference type="PROSITE" id="PS51502">
    <property type="entry name" value="S_R_A_B_BARREL"/>
    <property type="match status" value="1"/>
</dbReference>
<protein>
    <submittedName>
        <fullName evidence="2">Stress responsive A/B Barrel Domain</fullName>
    </submittedName>
</protein>
<dbReference type="RefSeq" id="WP_073125379.1">
    <property type="nucleotide sequence ID" value="NZ_FRAA01000011.1"/>
</dbReference>
<sequence>MSEQKLTHVFSHSVLFWLKDPENQEVRTQFETEAKKLIASSEYAHFGHFGTPVGTDRPVVDNSYTYSMIVTFESKEDHDKYQVEPAHLHFIDQCKVLWTKVQIYDAISL</sequence>
<dbReference type="Gene3D" id="3.30.70.100">
    <property type="match status" value="1"/>
</dbReference>
<reference evidence="3" key="1">
    <citation type="submission" date="2016-11" db="EMBL/GenBank/DDBJ databases">
        <authorList>
            <person name="Varghese N."/>
            <person name="Submissions S."/>
        </authorList>
    </citation>
    <scope>NUCLEOTIDE SEQUENCE [LARGE SCALE GENOMIC DNA]</scope>
    <source>
        <strain evidence="3">DSM 26134</strain>
    </source>
</reference>
<name>A0A1M6WBQ8_REIAG</name>
<dbReference type="InterPro" id="IPR011008">
    <property type="entry name" value="Dimeric_a/b-barrel"/>
</dbReference>
<keyword evidence="3" id="KW-1185">Reference proteome</keyword>
<organism evidence="2 3">
    <name type="scientific">Reichenbachiella agariperforans</name>
    <dbReference type="NCBI Taxonomy" id="156994"/>
    <lineage>
        <taxon>Bacteria</taxon>
        <taxon>Pseudomonadati</taxon>
        <taxon>Bacteroidota</taxon>
        <taxon>Cytophagia</taxon>
        <taxon>Cytophagales</taxon>
        <taxon>Reichenbachiellaceae</taxon>
        <taxon>Reichenbachiella</taxon>
    </lineage>
</organism>
<dbReference type="SMART" id="SM00886">
    <property type="entry name" value="Dabb"/>
    <property type="match status" value="1"/>
</dbReference>
<gene>
    <name evidence="2" type="ORF">SAMN04488028_11137</name>
</gene>
<evidence type="ECO:0000313" key="3">
    <source>
        <dbReference type="Proteomes" id="UP000184474"/>
    </source>
</evidence>
<evidence type="ECO:0000259" key="1">
    <source>
        <dbReference type="PROSITE" id="PS51502"/>
    </source>
</evidence>
<dbReference type="Proteomes" id="UP000184474">
    <property type="component" value="Unassembled WGS sequence"/>
</dbReference>
<proteinExistence type="predicted"/>
<dbReference type="EMBL" id="FRAA01000011">
    <property type="protein sequence ID" value="SHK91200.1"/>
    <property type="molecule type" value="Genomic_DNA"/>
</dbReference>
<feature type="domain" description="Stress-response A/B barrel" evidence="1">
    <location>
        <begin position="10"/>
        <end position="106"/>
    </location>
</feature>
<dbReference type="STRING" id="156994.SAMN04488028_11137"/>
<evidence type="ECO:0000313" key="2">
    <source>
        <dbReference type="EMBL" id="SHK91200.1"/>
    </source>
</evidence>
<dbReference type="Pfam" id="PF07876">
    <property type="entry name" value="Dabb"/>
    <property type="match status" value="1"/>
</dbReference>
<dbReference type="AlphaFoldDB" id="A0A1M6WBQ8"/>
<dbReference type="SUPFAM" id="SSF54909">
    <property type="entry name" value="Dimeric alpha+beta barrel"/>
    <property type="match status" value="1"/>
</dbReference>
<dbReference type="InterPro" id="IPR013097">
    <property type="entry name" value="Dabb"/>
</dbReference>
<accession>A0A1M6WBQ8</accession>